<organism evidence="2 3">
    <name type="scientific">Desulfobacter hydrogenophilus</name>
    <dbReference type="NCBI Taxonomy" id="2291"/>
    <lineage>
        <taxon>Bacteria</taxon>
        <taxon>Pseudomonadati</taxon>
        <taxon>Thermodesulfobacteriota</taxon>
        <taxon>Desulfobacteria</taxon>
        <taxon>Desulfobacterales</taxon>
        <taxon>Desulfobacteraceae</taxon>
        <taxon>Desulfobacter</taxon>
    </lineage>
</organism>
<dbReference type="Proteomes" id="UP000248798">
    <property type="component" value="Unassembled WGS sequence"/>
</dbReference>
<feature type="region of interest" description="Disordered" evidence="1">
    <location>
        <begin position="276"/>
        <end position="306"/>
    </location>
</feature>
<feature type="compositionally biased region" description="Basic and acidic residues" evidence="1">
    <location>
        <begin position="287"/>
        <end position="306"/>
    </location>
</feature>
<feature type="region of interest" description="Disordered" evidence="1">
    <location>
        <begin position="383"/>
        <end position="419"/>
    </location>
</feature>
<accession>A0A328FGA1</accession>
<evidence type="ECO:0000313" key="2">
    <source>
        <dbReference type="EMBL" id="RAM02830.1"/>
    </source>
</evidence>
<proteinExistence type="predicted"/>
<dbReference type="EMBL" id="QLNI01000010">
    <property type="protein sequence ID" value="RAM02830.1"/>
    <property type="molecule type" value="Genomic_DNA"/>
</dbReference>
<gene>
    <name evidence="2" type="ORF">DO021_06305</name>
</gene>
<evidence type="ECO:0000256" key="1">
    <source>
        <dbReference type="SAM" id="MobiDB-lite"/>
    </source>
</evidence>
<sequence>MDVEIHEVIIGEPAMSTDCHVRKLRIRTRDNAILSRMTCAIEDALRTASFPGVPPNGRVFVKRLDLGNFSSSVSSRFLANRIDEQFRHISPVVLSQDTPELIGAPAVWFPDDLSPYRFLIRLLAKNQRPRAWYWKAAVKGWHPSFSVPQSYQVIVSRVSEYETGIRGLCFVLEPLVESGRILDVLDKFNPRDVTRYLFNLGLSPVLIDPMKETEKRAMIPPKKPMIVTSLEGGIITGAAGLWPIFDPRFALASYLVLARMNQAADPVHLNRLLGTVSNLPANPRDTQGTKKDRGNVGDPHQDAGPEVHRQIRGKLNQSGGIPSEATMQETNAHGQIATDYAESEFVYKNKPTAEPKSEQDGAGKAISQHTDSIYEKSRQPPEHILVDGYPQAPGPPGHTVASDSSGSPSPESEHSQSTPFRKHVLRDILPFLGGFAGETSEYAGLIFIIPLMKRIGVDTLMEKFPEYNDLDLPRHILFRCATLFSIPPDDPALAFLGEKPEPATVIPEFAAPPQWRRILPKPSSEEDNFRVATINGFNGYGLLLDSENPLMIGVWRRKNRYRVAPWLDRYHINPGPVVSQDWSLDRLVDTMVTAMERYCRDAAAMELRDLIRRPAYIATTKTHLDLTFPFSQLDIRVRMAGLDINPGWVPWLGRVFQFHYVGGDS</sequence>
<feature type="compositionally biased region" description="Polar residues" evidence="1">
    <location>
        <begin position="276"/>
        <end position="286"/>
    </location>
</feature>
<name>A0A328FGA1_9BACT</name>
<comment type="caution">
    <text evidence="2">The sequence shown here is derived from an EMBL/GenBank/DDBJ whole genome shotgun (WGS) entry which is preliminary data.</text>
</comment>
<evidence type="ECO:0000313" key="3">
    <source>
        <dbReference type="Proteomes" id="UP000248798"/>
    </source>
</evidence>
<protein>
    <submittedName>
        <fullName evidence="2">Uncharacterized protein</fullName>
    </submittedName>
</protein>
<reference evidence="2 3" key="1">
    <citation type="submission" date="2018-06" db="EMBL/GenBank/DDBJ databases">
        <title>Complete Genome Sequence of Desulfobacter hydrogenophilus (DSM3380).</title>
        <authorList>
            <person name="Marietou A."/>
            <person name="Schreiber L."/>
            <person name="Marshall I."/>
            <person name="Jorgensen B."/>
        </authorList>
    </citation>
    <scope>NUCLEOTIDE SEQUENCE [LARGE SCALE GENOMIC DNA]</scope>
    <source>
        <strain evidence="2 3">DSM 3380</strain>
    </source>
</reference>
<dbReference type="AlphaFoldDB" id="A0A328FGA1"/>